<protein>
    <submittedName>
        <fullName evidence="1">Uncharacterized protein</fullName>
    </submittedName>
</protein>
<reference evidence="1 2" key="1">
    <citation type="journal article" date="2015" name="Genome Biol. Evol.">
        <title>Phylogenomic analyses indicate that early fungi evolved digesting cell walls of algal ancestors of land plants.</title>
        <authorList>
            <person name="Chang Y."/>
            <person name="Wang S."/>
            <person name="Sekimoto S."/>
            <person name="Aerts A.L."/>
            <person name="Choi C."/>
            <person name="Clum A."/>
            <person name="LaButti K.M."/>
            <person name="Lindquist E.A."/>
            <person name="Yee Ngan C."/>
            <person name="Ohm R.A."/>
            <person name="Salamov A.A."/>
            <person name="Grigoriev I.V."/>
            <person name="Spatafora J.W."/>
            <person name="Berbee M.L."/>
        </authorList>
    </citation>
    <scope>NUCLEOTIDE SEQUENCE [LARGE SCALE GENOMIC DNA]</scope>
    <source>
        <strain evidence="1 2">NRRL 1564</strain>
    </source>
</reference>
<sequence>MSHIVFPTNYVFILLFSSESKSWNYLFYRGVATINAAQKEIRKCYGNVEMVLLNPFPENIGSGIFQWNVDMFYAVIYDYNESLTRAIIIAHPDDLVNRMCAKNALPELDENNGSLHLIMREYSLLKSNLEKVMDTINEFINNTNAECAILFYEELKTTLERVKILI</sequence>
<name>A0A2G5B929_COERN</name>
<dbReference type="EMBL" id="KZ303506">
    <property type="protein sequence ID" value="PIA15511.1"/>
    <property type="molecule type" value="Genomic_DNA"/>
</dbReference>
<dbReference type="AlphaFoldDB" id="A0A2G5B929"/>
<gene>
    <name evidence="1" type="ORF">COEREDRAFT_87703</name>
</gene>
<accession>A0A2G5B929</accession>
<evidence type="ECO:0000313" key="2">
    <source>
        <dbReference type="Proteomes" id="UP000242474"/>
    </source>
</evidence>
<organism evidence="1 2">
    <name type="scientific">Coemansia reversa (strain ATCC 12441 / NRRL 1564)</name>
    <dbReference type="NCBI Taxonomy" id="763665"/>
    <lineage>
        <taxon>Eukaryota</taxon>
        <taxon>Fungi</taxon>
        <taxon>Fungi incertae sedis</taxon>
        <taxon>Zoopagomycota</taxon>
        <taxon>Kickxellomycotina</taxon>
        <taxon>Kickxellomycetes</taxon>
        <taxon>Kickxellales</taxon>
        <taxon>Kickxellaceae</taxon>
        <taxon>Coemansia</taxon>
    </lineage>
</organism>
<keyword evidence="2" id="KW-1185">Reference proteome</keyword>
<proteinExistence type="predicted"/>
<evidence type="ECO:0000313" key="1">
    <source>
        <dbReference type="EMBL" id="PIA15511.1"/>
    </source>
</evidence>
<dbReference type="Proteomes" id="UP000242474">
    <property type="component" value="Unassembled WGS sequence"/>
</dbReference>